<dbReference type="GO" id="GO:0043565">
    <property type="term" value="F:sequence-specific DNA binding"/>
    <property type="evidence" value="ECO:0007669"/>
    <property type="project" value="InterPro"/>
</dbReference>
<dbReference type="PATRIC" id="fig|1247726.3.peg.677"/>
<dbReference type="Gene3D" id="1.10.10.60">
    <property type="entry name" value="Homeodomain-like"/>
    <property type="match status" value="1"/>
</dbReference>
<gene>
    <name evidence="5" type="ORF">MIM_c06240</name>
</gene>
<evidence type="ECO:0000313" key="6">
    <source>
        <dbReference type="Proteomes" id="UP000019095"/>
    </source>
</evidence>
<dbReference type="HOGENOM" id="CLU_791393_0_0_4"/>
<name>W0PBD7_ADVMD</name>
<dbReference type="SUPFAM" id="SSF46689">
    <property type="entry name" value="Homeodomain-like"/>
    <property type="match status" value="1"/>
</dbReference>
<evidence type="ECO:0000256" key="2">
    <source>
        <dbReference type="ARBA" id="ARBA00023125"/>
    </source>
</evidence>
<feature type="domain" description="HTH araC/xylS-type" evidence="4">
    <location>
        <begin position="236"/>
        <end position="339"/>
    </location>
</feature>
<dbReference type="InterPro" id="IPR009057">
    <property type="entry name" value="Homeodomain-like_sf"/>
</dbReference>
<dbReference type="EMBL" id="CP003915">
    <property type="protein sequence ID" value="AHG62725.1"/>
    <property type="molecule type" value="Genomic_DNA"/>
</dbReference>
<evidence type="ECO:0000256" key="1">
    <source>
        <dbReference type="ARBA" id="ARBA00023015"/>
    </source>
</evidence>
<dbReference type="GO" id="GO:0003700">
    <property type="term" value="F:DNA-binding transcription factor activity"/>
    <property type="evidence" value="ECO:0007669"/>
    <property type="project" value="InterPro"/>
</dbReference>
<dbReference type="KEGG" id="amim:MIM_c06240"/>
<dbReference type="PANTHER" id="PTHR43280">
    <property type="entry name" value="ARAC-FAMILY TRANSCRIPTIONAL REGULATOR"/>
    <property type="match status" value="1"/>
</dbReference>
<dbReference type="PROSITE" id="PS01124">
    <property type="entry name" value="HTH_ARAC_FAMILY_2"/>
    <property type="match status" value="1"/>
</dbReference>
<dbReference type="STRING" id="1247726.MIM_c06240"/>
<dbReference type="eggNOG" id="COG2207">
    <property type="taxonomic scope" value="Bacteria"/>
</dbReference>
<dbReference type="SMART" id="SM00342">
    <property type="entry name" value="HTH_ARAC"/>
    <property type="match status" value="1"/>
</dbReference>
<dbReference type="InterPro" id="IPR018060">
    <property type="entry name" value="HTH_AraC"/>
</dbReference>
<dbReference type="AlphaFoldDB" id="W0PBD7"/>
<keyword evidence="2" id="KW-0238">DNA-binding</keyword>
<dbReference type="Proteomes" id="UP000019095">
    <property type="component" value="Chromosome"/>
</dbReference>
<dbReference type="PROSITE" id="PS00041">
    <property type="entry name" value="HTH_ARAC_FAMILY_1"/>
    <property type="match status" value="1"/>
</dbReference>
<dbReference type="InterPro" id="IPR018062">
    <property type="entry name" value="HTH_AraC-typ_CS"/>
</dbReference>
<keyword evidence="1" id="KW-0805">Transcription regulation</keyword>
<evidence type="ECO:0000256" key="3">
    <source>
        <dbReference type="ARBA" id="ARBA00023163"/>
    </source>
</evidence>
<dbReference type="PANTHER" id="PTHR43280:SF31">
    <property type="entry name" value="TRANSCRIPTIONAL REGULATORY PROTEIN"/>
    <property type="match status" value="1"/>
</dbReference>
<keyword evidence="3" id="KW-0804">Transcription</keyword>
<organism evidence="5 6">
    <name type="scientific">Advenella mimigardefordensis (strain DSM 17166 / LMG 22922 / DPN7)</name>
    <dbReference type="NCBI Taxonomy" id="1247726"/>
    <lineage>
        <taxon>Bacteria</taxon>
        <taxon>Pseudomonadati</taxon>
        <taxon>Pseudomonadota</taxon>
        <taxon>Betaproteobacteria</taxon>
        <taxon>Burkholderiales</taxon>
        <taxon>Alcaligenaceae</taxon>
    </lineage>
</organism>
<accession>W0PBD7</accession>
<sequence>MNFKDFINGQVAPFRLNSVMAATEIDLPRFNQILPQVLSNAQLHPAAHPLPQVSVNLSAFALTAKASVVLLQAHHANLVMAPAASAAAGSNIEQWFLVCTWEAVEFVENASRCSLQAGDLILINSASSVSLRPHRKLDCTIIALQSEYVGHWHALFRQACHRYFRADGGWARLLSVYLRELNDPFMQRIATVPSDQAVCLDTVLSLAAMVMGQSLHYGLADRVPDRQRQARHKLYSDITLWLYLNFGEASLTGKKVAREFGISVRTLHKLFQEFNDSASFAIFLNDIRMQNARNMLRDSLLGHLKVSDIGWLCGFADPAHFGKVFKKHHSITPGQMRESVQGNGEVGATG</sequence>
<dbReference type="Pfam" id="PF12833">
    <property type="entry name" value="HTH_18"/>
    <property type="match status" value="1"/>
</dbReference>
<evidence type="ECO:0000313" key="5">
    <source>
        <dbReference type="EMBL" id="AHG62725.1"/>
    </source>
</evidence>
<protein>
    <submittedName>
        <fullName evidence="5">Transcriptional regulator, AraC family</fullName>
    </submittedName>
</protein>
<reference evidence="5 6" key="1">
    <citation type="journal article" date="2014" name="Microbiology">
        <title>Unravelling the complete genome sequence of Advenella mimigardefordensis strain DPN7T and novel insights in the catabolism of the xenobiotic polythioester precursor 3,3'-dithiodipropionate.</title>
        <authorList>
            <person name="Wubbeler J.H."/>
            <person name="Hiessl S."/>
            <person name="Schuldes J."/>
            <person name="Thurmer A."/>
            <person name="Daniel R."/>
            <person name="Steinbuchel A."/>
        </authorList>
    </citation>
    <scope>NUCLEOTIDE SEQUENCE [LARGE SCALE GENOMIC DNA]</scope>
    <source>
        <strain evidence="6">DSM 17166 / LMG 22922 / DPN7</strain>
    </source>
</reference>
<evidence type="ECO:0000259" key="4">
    <source>
        <dbReference type="PROSITE" id="PS01124"/>
    </source>
</evidence>
<keyword evidence="6" id="KW-1185">Reference proteome</keyword>
<proteinExistence type="predicted"/>